<dbReference type="EMBL" id="QGKY02000246">
    <property type="protein sequence ID" value="KAF2584422.1"/>
    <property type="molecule type" value="Genomic_DNA"/>
</dbReference>
<proteinExistence type="predicted"/>
<sequence length="88" mass="9963">MRTRRECMTLTRCSRARHMASRTETTQRDDIKGELWIPSGDSVGWEGLDRSPLSRFVLSKSPYGERSSSPTRHMAIGLAVQLAIWRAG</sequence>
<organism evidence="1">
    <name type="scientific">Brassica cretica</name>
    <name type="common">Mustard</name>
    <dbReference type="NCBI Taxonomy" id="69181"/>
    <lineage>
        <taxon>Eukaryota</taxon>
        <taxon>Viridiplantae</taxon>
        <taxon>Streptophyta</taxon>
        <taxon>Embryophyta</taxon>
        <taxon>Tracheophyta</taxon>
        <taxon>Spermatophyta</taxon>
        <taxon>Magnoliopsida</taxon>
        <taxon>eudicotyledons</taxon>
        <taxon>Gunneridae</taxon>
        <taxon>Pentapetalae</taxon>
        <taxon>rosids</taxon>
        <taxon>malvids</taxon>
        <taxon>Brassicales</taxon>
        <taxon>Brassicaceae</taxon>
        <taxon>Brassiceae</taxon>
        <taxon>Brassica</taxon>
    </lineage>
</organism>
<gene>
    <name evidence="1" type="ORF">F2Q70_00035990</name>
</gene>
<protein>
    <submittedName>
        <fullName evidence="1">Uncharacterized protein</fullName>
    </submittedName>
</protein>
<comment type="caution">
    <text evidence="1">The sequence shown here is derived from an EMBL/GenBank/DDBJ whole genome shotgun (WGS) entry which is preliminary data.</text>
</comment>
<reference evidence="1" key="1">
    <citation type="submission" date="2019-12" db="EMBL/GenBank/DDBJ databases">
        <title>Genome sequencing and annotation of Brassica cretica.</title>
        <authorList>
            <person name="Studholme D.J."/>
            <person name="Sarris P.F."/>
        </authorList>
    </citation>
    <scope>NUCLEOTIDE SEQUENCE</scope>
    <source>
        <strain evidence="1">PFS-102/07</strain>
        <tissue evidence="1">Leaf</tissue>
    </source>
</reference>
<dbReference type="AlphaFoldDB" id="A0A8S9JS19"/>
<accession>A0A8S9JS19</accession>
<name>A0A8S9JS19_BRACR</name>
<evidence type="ECO:0000313" key="1">
    <source>
        <dbReference type="EMBL" id="KAF2584422.1"/>
    </source>
</evidence>